<feature type="domain" description="DUF6570" evidence="1">
    <location>
        <begin position="5"/>
        <end position="67"/>
    </location>
</feature>
<reference evidence="3" key="2">
    <citation type="submission" date="2015-01" db="EMBL/GenBank/DDBJ databases">
        <title>Evolutionary Origins and Diversification of the Mycorrhizal Mutualists.</title>
        <authorList>
            <consortium name="DOE Joint Genome Institute"/>
            <consortium name="Mycorrhizal Genomics Consortium"/>
            <person name="Kohler A."/>
            <person name="Kuo A."/>
            <person name="Nagy L.G."/>
            <person name="Floudas D."/>
            <person name="Copeland A."/>
            <person name="Barry K.W."/>
            <person name="Cichocki N."/>
            <person name="Veneault-Fourrey C."/>
            <person name="LaButti K."/>
            <person name="Lindquist E.A."/>
            <person name="Lipzen A."/>
            <person name="Lundell T."/>
            <person name="Morin E."/>
            <person name="Murat C."/>
            <person name="Riley R."/>
            <person name="Ohm R."/>
            <person name="Sun H."/>
            <person name="Tunlid A."/>
            <person name="Henrissat B."/>
            <person name="Grigoriev I.V."/>
            <person name="Hibbett D.S."/>
            <person name="Martin F."/>
        </authorList>
    </citation>
    <scope>NUCLEOTIDE SEQUENCE [LARGE SCALE GENOMIC DNA]</scope>
    <source>
        <strain evidence="3">ATCC 200175</strain>
    </source>
</reference>
<protein>
    <recommendedName>
        <fullName evidence="1">DUF6570 domain-containing protein</fullName>
    </recommendedName>
</protein>
<dbReference type="EMBL" id="KN819434">
    <property type="protein sequence ID" value="KIJ09799.1"/>
    <property type="molecule type" value="Genomic_DNA"/>
</dbReference>
<evidence type="ECO:0000313" key="2">
    <source>
        <dbReference type="EMBL" id="KIJ09799.1"/>
    </source>
</evidence>
<keyword evidence="3" id="KW-1185">Reference proteome</keyword>
<dbReference type="OrthoDB" id="3257061at2759"/>
<evidence type="ECO:0000259" key="1">
    <source>
        <dbReference type="Pfam" id="PF20209"/>
    </source>
</evidence>
<sequence>MVQGNLLPPRPVILVSMISITIVGPKNLPNHCMPSMVTVSRSHVRNVLLFLCRENPLYQNIIISEENSNMLPEGGFPDALRSTTQHPDDLFSLEQERAGYVVQDDDDEDDKIIYNDEDEGEIGKNCII</sequence>
<accession>A0A0C9SQQ3</accession>
<dbReference type="InterPro" id="IPR046700">
    <property type="entry name" value="DUF6570"/>
</dbReference>
<dbReference type="HOGENOM" id="CLU_1960269_0_0_1"/>
<gene>
    <name evidence="2" type="ORF">PAXINDRAFT_86949</name>
</gene>
<dbReference type="Proteomes" id="UP000053647">
    <property type="component" value="Unassembled WGS sequence"/>
</dbReference>
<reference evidence="2 3" key="1">
    <citation type="submission" date="2014-06" db="EMBL/GenBank/DDBJ databases">
        <authorList>
            <consortium name="DOE Joint Genome Institute"/>
            <person name="Kuo A."/>
            <person name="Kohler A."/>
            <person name="Nagy L.G."/>
            <person name="Floudas D."/>
            <person name="Copeland A."/>
            <person name="Barry K.W."/>
            <person name="Cichocki N."/>
            <person name="Veneault-Fourrey C."/>
            <person name="LaButti K."/>
            <person name="Lindquist E.A."/>
            <person name="Lipzen A."/>
            <person name="Lundell T."/>
            <person name="Morin E."/>
            <person name="Murat C."/>
            <person name="Sun H."/>
            <person name="Tunlid A."/>
            <person name="Henrissat B."/>
            <person name="Grigoriev I.V."/>
            <person name="Hibbett D.S."/>
            <person name="Martin F."/>
            <person name="Nordberg H.P."/>
            <person name="Cantor M.N."/>
            <person name="Hua S.X."/>
        </authorList>
    </citation>
    <scope>NUCLEOTIDE SEQUENCE [LARGE SCALE GENOMIC DNA]</scope>
    <source>
        <strain evidence="2 3">ATCC 200175</strain>
    </source>
</reference>
<dbReference type="Pfam" id="PF20209">
    <property type="entry name" value="DUF6570"/>
    <property type="match status" value="1"/>
</dbReference>
<proteinExistence type="predicted"/>
<organism evidence="2 3">
    <name type="scientific">Paxillus involutus ATCC 200175</name>
    <dbReference type="NCBI Taxonomy" id="664439"/>
    <lineage>
        <taxon>Eukaryota</taxon>
        <taxon>Fungi</taxon>
        <taxon>Dikarya</taxon>
        <taxon>Basidiomycota</taxon>
        <taxon>Agaricomycotina</taxon>
        <taxon>Agaricomycetes</taxon>
        <taxon>Agaricomycetidae</taxon>
        <taxon>Boletales</taxon>
        <taxon>Paxilineae</taxon>
        <taxon>Paxillaceae</taxon>
        <taxon>Paxillus</taxon>
    </lineage>
</organism>
<dbReference type="AlphaFoldDB" id="A0A0C9SQQ3"/>
<name>A0A0C9SQQ3_PAXIN</name>
<evidence type="ECO:0000313" key="3">
    <source>
        <dbReference type="Proteomes" id="UP000053647"/>
    </source>
</evidence>